<dbReference type="InterPro" id="IPR036412">
    <property type="entry name" value="HAD-like_sf"/>
</dbReference>
<reference evidence="5 6" key="1">
    <citation type="submission" date="2024-03" db="EMBL/GenBank/DDBJ databases">
        <title>Complete genome sequence of the green alga Chloropicon roscoffensis RCC1871.</title>
        <authorList>
            <person name="Lemieux C."/>
            <person name="Pombert J.-F."/>
            <person name="Otis C."/>
            <person name="Turmel M."/>
        </authorList>
    </citation>
    <scope>NUCLEOTIDE SEQUENCE [LARGE SCALE GENOMIC DNA]</scope>
    <source>
        <strain evidence="5 6">RCC1871</strain>
    </source>
</reference>
<dbReference type="InterPro" id="IPR006439">
    <property type="entry name" value="HAD-SF_hydro_IA"/>
</dbReference>
<dbReference type="Gene3D" id="3.40.50.1000">
    <property type="entry name" value="HAD superfamily/HAD-like"/>
    <property type="match status" value="1"/>
</dbReference>
<dbReference type="SFLD" id="SFLDG01135">
    <property type="entry name" value="C1.5.6:_HAD__Beta-PGM__Phospha"/>
    <property type="match status" value="1"/>
</dbReference>
<comment type="cofactor">
    <cofactor evidence="1">
        <name>Mg(2+)</name>
        <dbReference type="ChEBI" id="CHEBI:18420"/>
    </cofactor>
</comment>
<keyword evidence="2" id="KW-0479">Metal-binding</keyword>
<evidence type="ECO:0000313" key="6">
    <source>
        <dbReference type="Proteomes" id="UP001472866"/>
    </source>
</evidence>
<sequence length="268" mass="29173">MAIAVRRLCSCLSEAGKASALRRRSQMPAMRLSAVGVTEAVRGCATSQWRRIQGVLFDIDGTLVDTDPLHLVAFRDCLKAGVSIEVDETFFKANISGRSNPDIARDLLPHLSDSEKEKWIVDKEEYFCDLARSQIEPVQGLRELMTWIKTSGIKCAAVTNAPRPNAEMLLGGINMADEFDILVIANEEAHNKPHPEPYLAAMRKLGLQPEDCVAFEDSPTGATAAVAAGVHTIGILTSQTAEAMAAVGVKQCVGDYHEILREIEAARK</sequence>
<dbReference type="EMBL" id="CP151511">
    <property type="protein sequence ID" value="WZN65061.1"/>
    <property type="molecule type" value="Genomic_DNA"/>
</dbReference>
<dbReference type="CDD" id="cd07505">
    <property type="entry name" value="HAD_BPGM-like"/>
    <property type="match status" value="1"/>
</dbReference>
<dbReference type="SUPFAM" id="SSF56784">
    <property type="entry name" value="HAD-like"/>
    <property type="match status" value="1"/>
</dbReference>
<keyword evidence="3" id="KW-0460">Magnesium</keyword>
<dbReference type="Proteomes" id="UP001472866">
    <property type="component" value="Chromosome 11"/>
</dbReference>
<evidence type="ECO:0000256" key="2">
    <source>
        <dbReference type="ARBA" id="ARBA00022723"/>
    </source>
</evidence>
<evidence type="ECO:0000313" key="5">
    <source>
        <dbReference type="EMBL" id="WZN65061.1"/>
    </source>
</evidence>
<protein>
    <submittedName>
        <fullName evidence="5">Haloacid dehalogenase-like hydrolase</fullName>
    </submittedName>
</protein>
<accession>A0AAX4PGP0</accession>
<dbReference type="GO" id="GO:0046872">
    <property type="term" value="F:metal ion binding"/>
    <property type="evidence" value="ECO:0007669"/>
    <property type="project" value="UniProtKB-KW"/>
</dbReference>
<dbReference type="PRINTS" id="PR00413">
    <property type="entry name" value="HADHALOGNASE"/>
</dbReference>
<gene>
    <name evidence="5" type="ORF">HKI87_11g66180</name>
</gene>
<keyword evidence="6" id="KW-1185">Reference proteome</keyword>
<dbReference type="InterPro" id="IPR051600">
    <property type="entry name" value="Beta-PGM-like"/>
</dbReference>
<dbReference type="SFLD" id="SFLDG01129">
    <property type="entry name" value="C1.5:_HAD__Beta-PGM__Phosphata"/>
    <property type="match status" value="1"/>
</dbReference>
<dbReference type="InterPro" id="IPR023214">
    <property type="entry name" value="HAD_sf"/>
</dbReference>
<name>A0AAX4PGP0_9CHLO</name>
<keyword evidence="4" id="KW-0119">Carbohydrate metabolism</keyword>
<dbReference type="Pfam" id="PF00702">
    <property type="entry name" value="Hydrolase"/>
    <property type="match status" value="1"/>
</dbReference>
<evidence type="ECO:0000256" key="3">
    <source>
        <dbReference type="ARBA" id="ARBA00022842"/>
    </source>
</evidence>
<dbReference type="PANTHER" id="PTHR46193:SF18">
    <property type="entry name" value="HEXITOL PHOSPHATASE B"/>
    <property type="match status" value="1"/>
</dbReference>
<dbReference type="GO" id="GO:0016787">
    <property type="term" value="F:hydrolase activity"/>
    <property type="evidence" value="ECO:0007669"/>
    <property type="project" value="UniProtKB-KW"/>
</dbReference>
<dbReference type="NCBIfam" id="TIGR01509">
    <property type="entry name" value="HAD-SF-IA-v3"/>
    <property type="match status" value="1"/>
</dbReference>
<dbReference type="InterPro" id="IPR023198">
    <property type="entry name" value="PGP-like_dom2"/>
</dbReference>
<evidence type="ECO:0000256" key="1">
    <source>
        <dbReference type="ARBA" id="ARBA00001946"/>
    </source>
</evidence>
<proteinExistence type="predicted"/>
<dbReference type="SFLD" id="SFLDS00003">
    <property type="entry name" value="Haloacid_Dehalogenase"/>
    <property type="match status" value="1"/>
</dbReference>
<evidence type="ECO:0000256" key="4">
    <source>
        <dbReference type="ARBA" id="ARBA00023277"/>
    </source>
</evidence>
<dbReference type="PANTHER" id="PTHR46193">
    <property type="entry name" value="6-PHOSPHOGLUCONATE PHOSPHATASE"/>
    <property type="match status" value="1"/>
</dbReference>
<keyword evidence="5" id="KW-0378">Hydrolase</keyword>
<dbReference type="Gene3D" id="1.10.150.240">
    <property type="entry name" value="Putative phosphatase, domain 2"/>
    <property type="match status" value="1"/>
</dbReference>
<dbReference type="AlphaFoldDB" id="A0AAX4PGP0"/>
<organism evidence="5 6">
    <name type="scientific">Chloropicon roscoffensis</name>
    <dbReference type="NCBI Taxonomy" id="1461544"/>
    <lineage>
        <taxon>Eukaryota</taxon>
        <taxon>Viridiplantae</taxon>
        <taxon>Chlorophyta</taxon>
        <taxon>Chloropicophyceae</taxon>
        <taxon>Chloropicales</taxon>
        <taxon>Chloropicaceae</taxon>
        <taxon>Chloropicon</taxon>
    </lineage>
</organism>